<dbReference type="SUPFAM" id="SSF57783">
    <property type="entry name" value="Zinc beta-ribbon"/>
    <property type="match status" value="1"/>
</dbReference>
<evidence type="ECO:0000313" key="11">
    <source>
        <dbReference type="Proteomes" id="UP000001033"/>
    </source>
</evidence>
<dbReference type="InterPro" id="IPR055570">
    <property type="entry name" value="DUF7146"/>
</dbReference>
<dbReference type="InterPro" id="IPR036977">
    <property type="entry name" value="DNA_primase_Znf_CHC2"/>
</dbReference>
<dbReference type="GO" id="GO:0008270">
    <property type="term" value="F:zinc ion binding"/>
    <property type="evidence" value="ECO:0007669"/>
    <property type="project" value="InterPro"/>
</dbReference>
<evidence type="ECO:0000259" key="8">
    <source>
        <dbReference type="Pfam" id="PF23639"/>
    </source>
</evidence>
<proteinExistence type="predicted"/>
<evidence type="ECO:0000313" key="10">
    <source>
        <dbReference type="EMBL" id="BAG41292.1"/>
    </source>
</evidence>
<evidence type="ECO:0000256" key="3">
    <source>
        <dbReference type="ARBA" id="ARBA00022679"/>
    </source>
</evidence>
<feature type="domain" description="DUF7146" evidence="8">
    <location>
        <begin position="428"/>
        <end position="512"/>
    </location>
</feature>
<evidence type="ECO:0000259" key="7">
    <source>
        <dbReference type="Pfam" id="PF13362"/>
    </source>
</evidence>
<keyword evidence="6" id="KW-0804">Transcription</keyword>
<dbReference type="InterPro" id="IPR006171">
    <property type="entry name" value="TOPRIM_dom"/>
</dbReference>
<accession>B3CT96</accession>
<dbReference type="Gene3D" id="3.40.1360.10">
    <property type="match status" value="1"/>
</dbReference>
<dbReference type="EMBL" id="AP008981">
    <property type="protein sequence ID" value="BAG41292.1"/>
    <property type="molecule type" value="Genomic_DNA"/>
</dbReference>
<evidence type="ECO:0000256" key="1">
    <source>
        <dbReference type="ARBA" id="ARBA00022478"/>
    </source>
</evidence>
<dbReference type="CDD" id="cd01029">
    <property type="entry name" value="TOPRIM_primases"/>
    <property type="match status" value="1"/>
</dbReference>
<sequence>MTDKINDSNNFNNIHNSKTDIENSKANSLNHNVAVKLINGDIVDGIVLLSDNNSLRADNTLKESINQLINDWKNSKFEPQDRLIIAGHKEAENINQNIRNYMKENGALKGPEYSILISGAESKKYANYMAGDRIVFQASNKDLQIQNSEFATLVSIDENKFVAKTDTGNEVSFDLNKISFKHGYATTICNPQTAFKKDVYVLHNDGVGIESSNISMIGNAEQVRLYYNMQATKNVANLIEQLSTAKANSMNSKVVEENNNVQANEVRQYQSAQNYRQNDYYSNSQEELRELKDQIASRAETIACELLGKPNEHLSKNERMRWGNHGKIVVNISGNRAGKWYDFSAGEGGDLFSLVQRERGYSFFDAKEYLKSVVGMSNISQRYQRQPRTNDSQQYIQQPESIKIANVQNLYERSSKIHGYEIDKNPHAEVVNKYLENRGITFDKSTASSDLKASILFDTQTRENYPAFTAFARNAKGEITGVQAVYLNPETGYKADVSINRRSFGKISGSFITIAKRNVNDPNITIIAEGAETALSLQQAGIKGNIIASAGISNLTNYSPFPGEKIIIAADNDGKNSLTNNTVIKFAKILEMKEAITCIVKPQENGDFNNLLQTCGAQSIRDIIEPEITKLTKAVEATKLTQTENNSIEKQNDITNVKELYNKSSSLYYLKQEEEAKLEAIVANKYLENHTEIYSSKIFDNPNLRSNMVFDEKTQKSWPALTVFVKNEKGEITGAKILALNSKTCNKADVAEKSVGTISGSFAEIAQQNSKYSPVTIITKDIETALTIRQAGVEGKILCAIEAENLQNYNPGSKEKIILAVKNDVNTEKAEKVLEDKGAIVCTVKNDFNNVLKTQGLYAVRNIISPEIRKLTEKNESIQTNIQPRLCLKI</sequence>
<keyword evidence="4" id="KW-0548">Nucleotidyltransferase</keyword>
<name>B3CT96_ORITI</name>
<dbReference type="HOGENOM" id="CLU_343167_0_0_5"/>
<evidence type="ECO:0000256" key="5">
    <source>
        <dbReference type="ARBA" id="ARBA00022705"/>
    </source>
</evidence>
<keyword evidence="2" id="KW-0639">Primosome</keyword>
<dbReference type="Proteomes" id="UP000001033">
    <property type="component" value="Chromosome"/>
</dbReference>
<organism evidence="9 11">
    <name type="scientific">Orientia tsutsugamushi (strain Ikeda)</name>
    <name type="common">Rickettsia tsutsugamushi</name>
    <dbReference type="NCBI Taxonomy" id="334380"/>
    <lineage>
        <taxon>Bacteria</taxon>
        <taxon>Pseudomonadati</taxon>
        <taxon>Pseudomonadota</taxon>
        <taxon>Alphaproteobacteria</taxon>
        <taxon>Rickettsiales</taxon>
        <taxon>Rickettsiaceae</taxon>
        <taxon>Rickettsieae</taxon>
        <taxon>Orientia</taxon>
    </lineage>
</organism>
<keyword evidence="5" id="KW-0235">DNA replication</keyword>
<dbReference type="GO" id="GO:1990077">
    <property type="term" value="C:primosome complex"/>
    <property type="evidence" value="ECO:0007669"/>
    <property type="project" value="UniProtKB-KW"/>
</dbReference>
<keyword evidence="1" id="KW-0240">DNA-directed RNA polymerase</keyword>
<reference evidence="11" key="1">
    <citation type="journal article" date="2008" name="DNA Res.">
        <title>The whole-genome sequencing of the obligate intracellular bacterium Orientia tsutsugamushi revealed massive gene amplification during reductive genome evolution.</title>
        <authorList>
            <person name="Nakayama K."/>
            <person name="Yamashita A."/>
            <person name="Kurokawa K."/>
            <person name="Morimoto T."/>
            <person name="Ogawa M."/>
            <person name="Fukuhara M."/>
            <person name="Urakami H."/>
            <person name="Ohnishi M."/>
            <person name="Uchiyama I."/>
            <person name="Ogura Y."/>
            <person name="Ooka T."/>
            <person name="Oshima K."/>
            <person name="Tamura A."/>
            <person name="Hattori M."/>
            <person name="Hayashi T."/>
        </authorList>
    </citation>
    <scope>NUCLEOTIDE SEQUENCE [LARGE SCALE GENOMIC DNA]</scope>
    <source>
        <strain evidence="11">Ikeda</strain>
    </source>
</reference>
<dbReference type="AlphaFoldDB" id="B3CT96"/>
<dbReference type="Gene3D" id="3.90.580.10">
    <property type="entry name" value="Zinc finger, CHC2-type domain"/>
    <property type="match status" value="1"/>
</dbReference>
<dbReference type="GO" id="GO:0003677">
    <property type="term" value="F:DNA binding"/>
    <property type="evidence" value="ECO:0007669"/>
    <property type="project" value="InterPro"/>
</dbReference>
<dbReference type="InterPro" id="IPR034154">
    <property type="entry name" value="TOPRIM_DnaG/twinkle"/>
</dbReference>
<dbReference type="GO" id="GO:0006269">
    <property type="term" value="P:DNA replication, synthesis of primer"/>
    <property type="evidence" value="ECO:0007669"/>
    <property type="project" value="UniProtKB-KW"/>
</dbReference>
<dbReference type="EMBL" id="AP008981">
    <property type="protein sequence ID" value="BAG40593.1"/>
    <property type="molecule type" value="Genomic_DNA"/>
</dbReference>
<feature type="domain" description="Toprim" evidence="7">
    <location>
        <begin position="526"/>
        <end position="617"/>
    </location>
</feature>
<evidence type="ECO:0000256" key="4">
    <source>
        <dbReference type="ARBA" id="ARBA00022695"/>
    </source>
</evidence>
<gene>
    <name evidence="9" type="ordered locus">OTT_1135</name>
    <name evidence="10" type="ordered locus">OTT_1834</name>
</gene>
<evidence type="ECO:0000313" key="9">
    <source>
        <dbReference type="EMBL" id="BAG40593.1"/>
    </source>
</evidence>
<evidence type="ECO:0000256" key="2">
    <source>
        <dbReference type="ARBA" id="ARBA00022515"/>
    </source>
</evidence>
<protein>
    <submittedName>
        <fullName evidence="9">Putative conjugative transfer protein TraI</fullName>
    </submittedName>
</protein>
<dbReference type="KEGG" id="ott:OTT_1834"/>
<keyword evidence="3" id="KW-0808">Transferase</keyword>
<dbReference type="Pfam" id="PF23639">
    <property type="entry name" value="DUF7146"/>
    <property type="match status" value="1"/>
</dbReference>
<dbReference type="KEGG" id="ott:OTT_1135"/>
<dbReference type="Pfam" id="PF13362">
    <property type="entry name" value="Toprim_3"/>
    <property type="match status" value="1"/>
</dbReference>
<dbReference type="GO" id="GO:0016779">
    <property type="term" value="F:nucleotidyltransferase activity"/>
    <property type="evidence" value="ECO:0007669"/>
    <property type="project" value="UniProtKB-KW"/>
</dbReference>
<dbReference type="GO" id="GO:0000428">
    <property type="term" value="C:DNA-directed RNA polymerase complex"/>
    <property type="evidence" value="ECO:0007669"/>
    <property type="project" value="UniProtKB-KW"/>
</dbReference>
<reference evidence="9" key="2">
    <citation type="journal article" date="2008" name="DNA Res.">
        <title>The Whole-genome Sequencing of the Obligate Intracellular Bacterium Orientia tsutsugamushi Revealed Massive Gene Amplification During Reductive Genome Evolution.</title>
        <authorList>
            <person name="Nakayama K."/>
            <person name="Yamashita A."/>
            <person name="Kurokawa K."/>
            <person name="Morimoto T."/>
            <person name="Ogawa M."/>
            <person name="Fukuhara M."/>
            <person name="Urakami H."/>
            <person name="Ohnishi M."/>
            <person name="Uchiyama I."/>
            <person name="Ogura Y."/>
            <person name="Ooka T."/>
            <person name="Oshima K."/>
            <person name="Tamura A."/>
            <person name="Hattori M."/>
            <person name="Hayashi T."/>
        </authorList>
    </citation>
    <scope>NUCLEOTIDE SEQUENCE</scope>
    <source>
        <strain evidence="9">Ikeda</strain>
    </source>
</reference>
<dbReference type="SUPFAM" id="SSF56731">
    <property type="entry name" value="DNA primase core"/>
    <property type="match status" value="1"/>
</dbReference>
<evidence type="ECO:0000256" key="6">
    <source>
        <dbReference type="ARBA" id="ARBA00023163"/>
    </source>
</evidence>